<accession>A0ABZ0HXN0</accession>
<dbReference type="PANTHER" id="PTHR30068:SF3">
    <property type="entry name" value="PHOSPHOLIPID_GLYCEROL ACYLTRANSFERASE DOMAIN-CONTAINING PROTEIN"/>
    <property type="match status" value="1"/>
</dbReference>
<dbReference type="GO" id="GO:0016746">
    <property type="term" value="F:acyltransferase activity"/>
    <property type="evidence" value="ECO:0007669"/>
    <property type="project" value="UniProtKB-KW"/>
</dbReference>
<sequence length="381" mass="42136">MSDPFAAIRPYNDAEVRPTINRLLGSRDFLNAMLRLRFGESILPFTGLLRPLARFYLRRQFAQVEGVADLQMRVKGYVERLIEDSTAGLSVSGLEHLDAASAHLFISNHRDIAMDPALTNYVLHRAGYETLRIAIGDNLLREQWVADLMRLNKSFIVKRSVSGPRELLANSKLLAQYIRFSVQEDNAPIWIAQREGRAKDGRDRTEAAVIKMLSLSRDKQSESFGDHIASLRIVPVAISYELDPCDAMKARELSQRESTGSYEKSDQEDVASIGQGISGDKGRVHVHFGTPLGADLESPAEVAAAIDAQVVSGYRLHPVNVWAYRRLGGKADLAGIDVAEGSCSEAEFNSRIDALAEPERPFALASYANALRSVLELKNPS</sequence>
<keyword evidence="2" id="KW-0808">Transferase</keyword>
<dbReference type="Proteomes" id="UP001626537">
    <property type="component" value="Chromosome"/>
</dbReference>
<gene>
    <name evidence="2" type="ORF">R0135_09430</name>
</gene>
<dbReference type="PANTHER" id="PTHR30068">
    <property type="entry name" value="URONATE ISOMERASE"/>
    <property type="match status" value="1"/>
</dbReference>
<reference evidence="2 3" key="1">
    <citation type="submission" date="2023-10" db="EMBL/GenBank/DDBJ databases">
        <title>Two novel species belonging to the OM43/NOR5 clade.</title>
        <authorList>
            <person name="Park M."/>
        </authorList>
    </citation>
    <scope>NUCLEOTIDE SEQUENCE [LARGE SCALE GENOMIC DNA]</scope>
    <source>
        <strain evidence="2 3">IMCC43200</strain>
    </source>
</reference>
<organism evidence="2 3">
    <name type="scientific">Congregibacter variabilis</name>
    <dbReference type="NCBI Taxonomy" id="3081200"/>
    <lineage>
        <taxon>Bacteria</taxon>
        <taxon>Pseudomonadati</taxon>
        <taxon>Pseudomonadota</taxon>
        <taxon>Gammaproteobacteria</taxon>
        <taxon>Cellvibrionales</taxon>
        <taxon>Halieaceae</taxon>
        <taxon>Congregibacter</taxon>
    </lineage>
</organism>
<evidence type="ECO:0000313" key="3">
    <source>
        <dbReference type="Proteomes" id="UP001626537"/>
    </source>
</evidence>
<dbReference type="Pfam" id="PF01553">
    <property type="entry name" value="Acyltransferase"/>
    <property type="match status" value="1"/>
</dbReference>
<evidence type="ECO:0000259" key="1">
    <source>
        <dbReference type="Pfam" id="PF01553"/>
    </source>
</evidence>
<protein>
    <submittedName>
        <fullName evidence="2">1-acyl-sn-glycerol-3-phosphate acyltransferase</fullName>
    </submittedName>
</protein>
<keyword evidence="3" id="KW-1185">Reference proteome</keyword>
<keyword evidence="2" id="KW-0012">Acyltransferase</keyword>
<dbReference type="EMBL" id="CP136864">
    <property type="protein sequence ID" value="WOJ92007.1"/>
    <property type="molecule type" value="Genomic_DNA"/>
</dbReference>
<name>A0ABZ0HXN0_9GAMM</name>
<feature type="domain" description="Phospholipid/glycerol acyltransferase" evidence="1">
    <location>
        <begin position="90"/>
        <end position="192"/>
    </location>
</feature>
<evidence type="ECO:0000313" key="2">
    <source>
        <dbReference type="EMBL" id="WOJ92007.1"/>
    </source>
</evidence>
<dbReference type="InterPro" id="IPR002123">
    <property type="entry name" value="Plipid/glycerol_acylTrfase"/>
</dbReference>
<dbReference type="RefSeq" id="WP_407346573.1">
    <property type="nucleotide sequence ID" value="NZ_CP136864.1"/>
</dbReference>
<proteinExistence type="predicted"/>